<proteinExistence type="predicted"/>
<dbReference type="Proteomes" id="UP000218418">
    <property type="component" value="Chromosome"/>
</dbReference>
<dbReference type="GO" id="GO:0030638">
    <property type="term" value="P:polyketide metabolic process"/>
    <property type="evidence" value="ECO:0007669"/>
    <property type="project" value="InterPro"/>
</dbReference>
<sequence>MNAQQTLDSISQSERIGRLIYKGFNERNLELWDEVIATDVEVRSTVGTMPIIGLEALKNWAAQFQSGFQPRLDLVDEIYGVNRVTIAVNLNWKHDKQFFHLEPTGRIGTSIEYFILWIIDGKVTRFWVADHTMDLTMYLIRERGMHYPQNFVPEAIIRGQEPKLFA</sequence>
<reference evidence="1 2" key="1">
    <citation type="submission" date="2017-06" db="EMBL/GenBank/DDBJ databases">
        <title>Genome sequencing of cyanobaciteial culture collection at National Institute for Environmental Studies (NIES).</title>
        <authorList>
            <person name="Hirose Y."/>
            <person name="Shimura Y."/>
            <person name="Fujisawa T."/>
            <person name="Nakamura Y."/>
            <person name="Kawachi M."/>
        </authorList>
    </citation>
    <scope>NUCLEOTIDE SEQUENCE [LARGE SCALE GENOMIC DNA]</scope>
    <source>
        <strain evidence="1 2">NIES-267</strain>
    </source>
</reference>
<dbReference type="Pfam" id="PF07366">
    <property type="entry name" value="SnoaL"/>
    <property type="match status" value="1"/>
</dbReference>
<evidence type="ECO:0000313" key="2">
    <source>
        <dbReference type="Proteomes" id="UP000218418"/>
    </source>
</evidence>
<evidence type="ECO:0008006" key="3">
    <source>
        <dbReference type="Google" id="ProtNLM"/>
    </source>
</evidence>
<keyword evidence="2" id="KW-1185">Reference proteome</keyword>
<protein>
    <recommendedName>
        <fullName evidence="3">SnoaL-like domain-containing protein</fullName>
    </recommendedName>
</protein>
<dbReference type="InterPro" id="IPR032710">
    <property type="entry name" value="NTF2-like_dom_sf"/>
</dbReference>
<evidence type="ECO:0000313" key="1">
    <source>
        <dbReference type="EMBL" id="BAY84989.1"/>
    </source>
</evidence>
<dbReference type="InterPro" id="IPR009959">
    <property type="entry name" value="Cyclase_SnoaL-like"/>
</dbReference>
<accession>A0A1Z4LUT6</accession>
<name>A0A1Z4LUT6_9CYAN</name>
<dbReference type="AlphaFoldDB" id="A0A1Z4LUT6"/>
<dbReference type="OrthoDB" id="572574at2"/>
<dbReference type="Gene3D" id="3.10.450.50">
    <property type="match status" value="1"/>
</dbReference>
<dbReference type="SUPFAM" id="SSF54427">
    <property type="entry name" value="NTF2-like"/>
    <property type="match status" value="1"/>
</dbReference>
<dbReference type="EMBL" id="AP018227">
    <property type="protein sequence ID" value="BAY84989.1"/>
    <property type="molecule type" value="Genomic_DNA"/>
</dbReference>
<organism evidence="1 2">
    <name type="scientific">Calothrix parasitica NIES-267</name>
    <dbReference type="NCBI Taxonomy" id="1973488"/>
    <lineage>
        <taxon>Bacteria</taxon>
        <taxon>Bacillati</taxon>
        <taxon>Cyanobacteriota</taxon>
        <taxon>Cyanophyceae</taxon>
        <taxon>Nostocales</taxon>
        <taxon>Calotrichaceae</taxon>
        <taxon>Calothrix</taxon>
    </lineage>
</organism>
<gene>
    <name evidence="1" type="ORF">NIES267_44870</name>
</gene>